<evidence type="ECO:0000313" key="2">
    <source>
        <dbReference type="EMBL" id="CUK26352.1"/>
    </source>
</evidence>
<gene>
    <name evidence="2" type="ORF">TA5114_02162</name>
</gene>
<organism evidence="2 3">
    <name type="scientific">Cognatishimia activa</name>
    <dbReference type="NCBI Taxonomy" id="1715691"/>
    <lineage>
        <taxon>Bacteria</taxon>
        <taxon>Pseudomonadati</taxon>
        <taxon>Pseudomonadota</taxon>
        <taxon>Alphaproteobacteria</taxon>
        <taxon>Rhodobacterales</taxon>
        <taxon>Paracoccaceae</taxon>
        <taxon>Cognatishimia</taxon>
    </lineage>
</organism>
<protein>
    <submittedName>
        <fullName evidence="2">H-type lectin domain protein</fullName>
    </submittedName>
</protein>
<dbReference type="OrthoDB" id="7658568at2"/>
<dbReference type="GO" id="GO:0070492">
    <property type="term" value="F:oligosaccharide binding"/>
    <property type="evidence" value="ECO:0007669"/>
    <property type="project" value="TreeGrafter"/>
</dbReference>
<dbReference type="GO" id="GO:0046871">
    <property type="term" value="F:N-acetylgalactosamine binding"/>
    <property type="evidence" value="ECO:0007669"/>
    <property type="project" value="TreeGrafter"/>
</dbReference>
<dbReference type="InterPro" id="IPR052487">
    <property type="entry name" value="Galactose-binding_lectin"/>
</dbReference>
<keyword evidence="2" id="KW-0430">Lectin</keyword>
<sequence length="116" mass="13432">MRKMRGRTLGIDQGEHQLFSDFENGGDMWTGKGPRERRQHINFSENFLDKPVVQVALSLWDVSNGSNIRADIAAEKVTEYGFDLVFRTWQDSQIARVRLNWIAFGEIDDEDSWDVP</sequence>
<dbReference type="Proteomes" id="UP000051184">
    <property type="component" value="Unassembled WGS sequence"/>
</dbReference>
<proteinExistence type="predicted"/>
<dbReference type="PANTHER" id="PTHR46938">
    <property type="entry name" value="DISCOIDIN-1 SUBUNIT A-RELATED-RELATED"/>
    <property type="match status" value="1"/>
</dbReference>
<dbReference type="GO" id="GO:0045335">
    <property type="term" value="C:phagocytic vesicle"/>
    <property type="evidence" value="ECO:0007669"/>
    <property type="project" value="TreeGrafter"/>
</dbReference>
<dbReference type="AlphaFoldDB" id="A0A0N7MBU1"/>
<dbReference type="Gene3D" id="2.60.40.2080">
    <property type="match status" value="1"/>
</dbReference>
<accession>A0A0N7MBU1</accession>
<dbReference type="GO" id="GO:0009986">
    <property type="term" value="C:cell surface"/>
    <property type="evidence" value="ECO:0007669"/>
    <property type="project" value="TreeGrafter"/>
</dbReference>
<dbReference type="InterPro" id="IPR037221">
    <property type="entry name" value="H-type_lectin_dom_sf"/>
</dbReference>
<dbReference type="InterPro" id="IPR019019">
    <property type="entry name" value="H-type_lectin_domain"/>
</dbReference>
<dbReference type="GO" id="GO:0098636">
    <property type="term" value="C:protein complex involved in cell adhesion"/>
    <property type="evidence" value="ECO:0007669"/>
    <property type="project" value="TreeGrafter"/>
</dbReference>
<reference evidence="3" key="1">
    <citation type="submission" date="2015-09" db="EMBL/GenBank/DDBJ databases">
        <authorList>
            <person name="Rodrigo-Torres Lidia"/>
            <person name="Arahal R.David."/>
        </authorList>
    </citation>
    <scope>NUCLEOTIDE SEQUENCE [LARGE SCALE GENOMIC DNA]</scope>
    <source>
        <strain evidence="3">CECT 5114</strain>
    </source>
</reference>
<dbReference type="GO" id="GO:0030247">
    <property type="term" value="F:polysaccharide binding"/>
    <property type="evidence" value="ECO:0007669"/>
    <property type="project" value="TreeGrafter"/>
</dbReference>
<evidence type="ECO:0000259" key="1">
    <source>
        <dbReference type="Pfam" id="PF09458"/>
    </source>
</evidence>
<evidence type="ECO:0000313" key="3">
    <source>
        <dbReference type="Proteomes" id="UP000051184"/>
    </source>
</evidence>
<feature type="domain" description="H-type lectin" evidence="1">
    <location>
        <begin position="39"/>
        <end position="104"/>
    </location>
</feature>
<keyword evidence="3" id="KW-1185">Reference proteome</keyword>
<dbReference type="RefSeq" id="WP_058315250.1">
    <property type="nucleotide sequence ID" value="NZ_CYTO01000009.1"/>
</dbReference>
<name>A0A0N7MBU1_9RHOB</name>
<dbReference type="EMBL" id="CYUE01000020">
    <property type="protein sequence ID" value="CUK26352.1"/>
    <property type="molecule type" value="Genomic_DNA"/>
</dbReference>
<dbReference type="SUPFAM" id="SSF141086">
    <property type="entry name" value="Agglutinin HPA-like"/>
    <property type="match status" value="1"/>
</dbReference>
<dbReference type="Pfam" id="PF09458">
    <property type="entry name" value="H_lectin"/>
    <property type="match status" value="1"/>
</dbReference>
<dbReference type="STRING" id="1715691.TA5113_00990"/>
<dbReference type="GO" id="GO:0098609">
    <property type="term" value="P:cell-cell adhesion"/>
    <property type="evidence" value="ECO:0007669"/>
    <property type="project" value="TreeGrafter"/>
</dbReference>